<comment type="similarity">
    <text evidence="1">Belongs to the ComF/GntX family.</text>
</comment>
<evidence type="ECO:0000256" key="1">
    <source>
        <dbReference type="ARBA" id="ARBA00008007"/>
    </source>
</evidence>
<organism evidence="2 3">
    <name type="scientific">Paenibacillus roseus</name>
    <dbReference type="NCBI Taxonomy" id="2798579"/>
    <lineage>
        <taxon>Bacteria</taxon>
        <taxon>Bacillati</taxon>
        <taxon>Bacillota</taxon>
        <taxon>Bacilli</taxon>
        <taxon>Bacillales</taxon>
        <taxon>Paenibacillaceae</taxon>
        <taxon>Paenibacillus</taxon>
    </lineage>
</organism>
<dbReference type="InterPro" id="IPR051910">
    <property type="entry name" value="ComF/GntX_DNA_util-trans"/>
</dbReference>
<dbReference type="RefSeq" id="WP_199019471.1">
    <property type="nucleotide sequence ID" value="NZ_JAELUP010000061.1"/>
</dbReference>
<evidence type="ECO:0000313" key="2">
    <source>
        <dbReference type="EMBL" id="MBJ6361923.1"/>
    </source>
</evidence>
<accession>A0A934J5H5</accession>
<dbReference type="SUPFAM" id="SSF53271">
    <property type="entry name" value="PRTase-like"/>
    <property type="match status" value="1"/>
</dbReference>
<proteinExistence type="inferred from homology"/>
<reference evidence="2" key="1">
    <citation type="submission" date="2020-12" db="EMBL/GenBank/DDBJ databases">
        <authorList>
            <person name="Huq M.A."/>
        </authorList>
    </citation>
    <scope>NUCLEOTIDE SEQUENCE</scope>
    <source>
        <strain evidence="2">MAHUQ-46</strain>
    </source>
</reference>
<dbReference type="AlphaFoldDB" id="A0A934J5H5"/>
<dbReference type="Gene3D" id="3.40.50.2020">
    <property type="match status" value="1"/>
</dbReference>
<dbReference type="EMBL" id="JAELUP010000061">
    <property type="protein sequence ID" value="MBJ6361923.1"/>
    <property type="molecule type" value="Genomic_DNA"/>
</dbReference>
<comment type="caution">
    <text evidence="2">The sequence shown here is derived from an EMBL/GenBank/DDBJ whole genome shotgun (WGS) entry which is preliminary data.</text>
</comment>
<dbReference type="PANTHER" id="PTHR47505">
    <property type="entry name" value="DNA UTILIZATION PROTEIN YHGH"/>
    <property type="match status" value="1"/>
</dbReference>
<dbReference type="InterPro" id="IPR029057">
    <property type="entry name" value="PRTase-like"/>
</dbReference>
<evidence type="ECO:0008006" key="4">
    <source>
        <dbReference type="Google" id="ProtNLM"/>
    </source>
</evidence>
<dbReference type="InterPro" id="IPR000836">
    <property type="entry name" value="PRTase_dom"/>
</dbReference>
<protein>
    <recommendedName>
        <fullName evidence="4">ComF family protein</fullName>
    </recommendedName>
</protein>
<dbReference type="CDD" id="cd06223">
    <property type="entry name" value="PRTases_typeI"/>
    <property type="match status" value="1"/>
</dbReference>
<keyword evidence="3" id="KW-1185">Reference proteome</keyword>
<sequence length="299" mass="33781">MSWLLRAFFELLRPAYRSCRICGKMITEARLEGMAGFNPYARYVKNMLCLDCCGSVPWIETGQIRCHACGRSVPCEDCIRAPGSELVRNRSAVRYDEGMKALLARLKYRGDEAISLLLEAMLYPAFEHMTSDIHRLYFSHLDRRKHRFQSWSDSLQGSVNQASVVWDAITYVPISIQRAQERGFNQAQLLADGLAKRYSLPAIALLDRVRDTPKQSIQSRKARFHNTEALFSPVPEAVRLLQLLSANGSVQQGRHSANTIRILIMDDIYTTGSTLRACAKSLCETGVPVEVYSLTWARG</sequence>
<dbReference type="Proteomes" id="UP000640274">
    <property type="component" value="Unassembled WGS sequence"/>
</dbReference>
<name>A0A934J5H5_9BACL</name>
<gene>
    <name evidence="2" type="ORF">JFN88_11675</name>
</gene>
<dbReference type="PANTHER" id="PTHR47505:SF1">
    <property type="entry name" value="DNA UTILIZATION PROTEIN YHGH"/>
    <property type="match status" value="1"/>
</dbReference>
<evidence type="ECO:0000313" key="3">
    <source>
        <dbReference type="Proteomes" id="UP000640274"/>
    </source>
</evidence>